<accession>A0ABQ9CZ11</accession>
<sequence length="104" mass="12051">MSERDLINKYLKGGCREDGSILFLVVPSNKARDNGQKLMHRKFHLNMSKNFFTVQVAKHWNRLPREVVESPSREIFKNCPDTILCHVLYDDPALSMEIGPYDSL</sequence>
<evidence type="ECO:0000313" key="2">
    <source>
        <dbReference type="Proteomes" id="UP001145742"/>
    </source>
</evidence>
<protein>
    <submittedName>
        <fullName evidence="1">Uncharacterized protein</fullName>
    </submittedName>
</protein>
<evidence type="ECO:0000313" key="1">
    <source>
        <dbReference type="EMBL" id="KAJ7411396.1"/>
    </source>
</evidence>
<reference evidence="1" key="1">
    <citation type="submission" date="2019-10" db="EMBL/GenBank/DDBJ databases">
        <authorList>
            <person name="Soares A.E.R."/>
            <person name="Aleixo A."/>
            <person name="Schneider P."/>
            <person name="Miyaki C.Y."/>
            <person name="Schneider M.P."/>
            <person name="Mello C."/>
            <person name="Vasconcelos A.T.R."/>
        </authorList>
    </citation>
    <scope>NUCLEOTIDE SEQUENCE</scope>
    <source>
        <tissue evidence="1">Muscle</tissue>
    </source>
</reference>
<comment type="caution">
    <text evidence="1">The sequence shown here is derived from an EMBL/GenBank/DDBJ whole genome shotgun (WGS) entry which is preliminary data.</text>
</comment>
<dbReference type="EMBL" id="WHWB01034322">
    <property type="protein sequence ID" value="KAJ7411396.1"/>
    <property type="molecule type" value="Genomic_DNA"/>
</dbReference>
<name>A0ABQ9CZ11_9PASS</name>
<organism evidence="1 2">
    <name type="scientific">Willisornis vidua</name>
    <name type="common">Xingu scale-backed antbird</name>
    <dbReference type="NCBI Taxonomy" id="1566151"/>
    <lineage>
        <taxon>Eukaryota</taxon>
        <taxon>Metazoa</taxon>
        <taxon>Chordata</taxon>
        <taxon>Craniata</taxon>
        <taxon>Vertebrata</taxon>
        <taxon>Euteleostomi</taxon>
        <taxon>Archelosauria</taxon>
        <taxon>Archosauria</taxon>
        <taxon>Dinosauria</taxon>
        <taxon>Saurischia</taxon>
        <taxon>Theropoda</taxon>
        <taxon>Coelurosauria</taxon>
        <taxon>Aves</taxon>
        <taxon>Neognathae</taxon>
        <taxon>Neoaves</taxon>
        <taxon>Telluraves</taxon>
        <taxon>Australaves</taxon>
        <taxon>Passeriformes</taxon>
        <taxon>Thamnophilidae</taxon>
        <taxon>Willisornis</taxon>
    </lineage>
</organism>
<gene>
    <name evidence="1" type="ORF">WISP_102740</name>
</gene>
<proteinExistence type="predicted"/>
<keyword evidence="2" id="KW-1185">Reference proteome</keyword>
<dbReference type="Proteomes" id="UP001145742">
    <property type="component" value="Unassembled WGS sequence"/>
</dbReference>